<keyword evidence="1" id="KW-0813">Transport</keyword>
<dbReference type="InterPro" id="IPR003593">
    <property type="entry name" value="AAA+_ATPase"/>
</dbReference>
<reference evidence="7" key="1">
    <citation type="submission" date="2018-03" db="EMBL/GenBank/DDBJ databases">
        <title>Lachnoclostridium SNUG30370 gen.nov., sp.nov., isolated from human faeces.</title>
        <authorList>
            <person name="Seo B."/>
            <person name="Jeon K."/>
            <person name="Ko G."/>
        </authorList>
    </citation>
    <scope>NUCLEOTIDE SEQUENCE [LARGE SCALE GENOMIC DNA]</scope>
    <source>
        <strain evidence="7">SNUG30370</strain>
    </source>
</reference>
<keyword evidence="4" id="KW-1133">Transmembrane helix</keyword>
<sequence>MGLELKNVTKKFKTIEGENILFEDLSITFPKQGLVVITGESGCGKSTLLQLIAGIDQEYEGEILFNQKNIKEIKYYRQQNISFVYQNYQLIDYLTVKENCLFYCHLKGIKVDLEKYQYLSEIFELQGMDNQKIKDLSGGQKQRVALMRALLCSSALILCDEPTGALDSDNRKKVYEILKKISRKHLVIIVSHDQESLKYSSYVLDFNCLKHHYHWNYQLYLRYETKKRKCGSLLKEMIKMMMKDQKKAMMMFVSQLYMILAITLIISGLNGFQIYYQKQYTKTLNNNLVMIQKKDQNPFKEKEIKQLKGNYLYRLDMGKIEGLKNFQSFSINKKLNQNEVYVNNTFIEKYKKTKIAYILNQQSYELTVKGVLHDTYQEPIIYYSFSSLPDELAIQCVDLSTCLIYVKNKDFLENYISHLPMKYQGTCLVYEEYRSYFELIDLFTKISSIFILLSFLISLVLMGYLVLSMFYENQKIYALMLANGYQNKHLNLFILKKVTLTMMTIGVFSCFFSFCFLHTINYFDISKIIFGISKLFILPKIGKYSYFVYVFYLCCYGVQGILLSLFMFIKMKKIKMYECLREE</sequence>
<dbReference type="RefSeq" id="WP_106987577.1">
    <property type="nucleotide sequence ID" value="NZ_PYLP01000004.1"/>
</dbReference>
<keyword evidence="4" id="KW-0472">Membrane</keyword>
<dbReference type="Proteomes" id="UP000241201">
    <property type="component" value="Unassembled WGS sequence"/>
</dbReference>
<keyword evidence="7" id="KW-1185">Reference proteome</keyword>
<dbReference type="PANTHER" id="PTHR42781:SF4">
    <property type="entry name" value="SPERMIDINE_PUTRESCINE IMPORT ATP-BINDING PROTEIN POTA"/>
    <property type="match status" value="1"/>
</dbReference>
<evidence type="ECO:0000259" key="5">
    <source>
        <dbReference type="PROSITE" id="PS50893"/>
    </source>
</evidence>
<dbReference type="GeneID" id="77470411"/>
<evidence type="ECO:0000256" key="3">
    <source>
        <dbReference type="ARBA" id="ARBA00022840"/>
    </source>
</evidence>
<feature type="transmembrane region" description="Helical" evidence="4">
    <location>
        <begin position="498"/>
        <end position="520"/>
    </location>
</feature>
<proteinExistence type="predicted"/>
<dbReference type="PANTHER" id="PTHR42781">
    <property type="entry name" value="SPERMIDINE/PUTRESCINE IMPORT ATP-BINDING PROTEIN POTA"/>
    <property type="match status" value="1"/>
</dbReference>
<name>A0A2T3G0D9_9FIRM</name>
<dbReference type="GO" id="GO:0005524">
    <property type="term" value="F:ATP binding"/>
    <property type="evidence" value="ECO:0007669"/>
    <property type="project" value="UniProtKB-KW"/>
</dbReference>
<keyword evidence="2" id="KW-0547">Nucleotide-binding</keyword>
<dbReference type="EMBL" id="PYLP01000004">
    <property type="protein sequence ID" value="PST40962.1"/>
    <property type="molecule type" value="Genomic_DNA"/>
</dbReference>
<dbReference type="PROSITE" id="PS50893">
    <property type="entry name" value="ABC_TRANSPORTER_2"/>
    <property type="match status" value="1"/>
</dbReference>
<comment type="caution">
    <text evidence="6">The sequence shown here is derived from an EMBL/GenBank/DDBJ whole genome shotgun (WGS) entry which is preliminary data.</text>
</comment>
<evidence type="ECO:0000256" key="1">
    <source>
        <dbReference type="ARBA" id="ARBA00022448"/>
    </source>
</evidence>
<dbReference type="GO" id="GO:0016887">
    <property type="term" value="F:ATP hydrolysis activity"/>
    <property type="evidence" value="ECO:0007669"/>
    <property type="project" value="InterPro"/>
</dbReference>
<organism evidence="6 7">
    <name type="scientific">Faecalibacillus faecis</name>
    <dbReference type="NCBI Taxonomy" id="1982628"/>
    <lineage>
        <taxon>Bacteria</taxon>
        <taxon>Bacillati</taxon>
        <taxon>Bacillota</taxon>
        <taxon>Erysipelotrichia</taxon>
        <taxon>Erysipelotrichales</taxon>
        <taxon>Coprobacillaceae</taxon>
        <taxon>Faecalibacillus</taxon>
    </lineage>
</organism>
<evidence type="ECO:0000313" key="6">
    <source>
        <dbReference type="EMBL" id="PST40962.1"/>
    </source>
</evidence>
<dbReference type="InterPro" id="IPR003439">
    <property type="entry name" value="ABC_transporter-like_ATP-bd"/>
</dbReference>
<dbReference type="SUPFAM" id="SSF52540">
    <property type="entry name" value="P-loop containing nucleoside triphosphate hydrolases"/>
    <property type="match status" value="1"/>
</dbReference>
<dbReference type="Pfam" id="PF00005">
    <property type="entry name" value="ABC_tran"/>
    <property type="match status" value="1"/>
</dbReference>
<dbReference type="Gene3D" id="3.40.50.300">
    <property type="entry name" value="P-loop containing nucleotide triphosphate hydrolases"/>
    <property type="match status" value="1"/>
</dbReference>
<protein>
    <recommendedName>
        <fullName evidence="5">ABC transporter domain-containing protein</fullName>
    </recommendedName>
</protein>
<feature type="domain" description="ABC transporter" evidence="5">
    <location>
        <begin position="3"/>
        <end position="233"/>
    </location>
</feature>
<dbReference type="InterPro" id="IPR027417">
    <property type="entry name" value="P-loop_NTPase"/>
</dbReference>
<accession>A0A2T3G0D9</accession>
<dbReference type="InterPro" id="IPR050093">
    <property type="entry name" value="ABC_SmlMolc_Importer"/>
</dbReference>
<evidence type="ECO:0000313" key="7">
    <source>
        <dbReference type="Proteomes" id="UP000241201"/>
    </source>
</evidence>
<dbReference type="SMART" id="SM00382">
    <property type="entry name" value="AAA"/>
    <property type="match status" value="1"/>
</dbReference>
<feature type="transmembrane region" description="Helical" evidence="4">
    <location>
        <begin position="248"/>
        <end position="269"/>
    </location>
</feature>
<keyword evidence="4" id="KW-0812">Transmembrane</keyword>
<gene>
    <name evidence="6" type="ORF">C7U55_04775</name>
</gene>
<feature type="transmembrane region" description="Helical" evidence="4">
    <location>
        <begin position="546"/>
        <end position="569"/>
    </location>
</feature>
<evidence type="ECO:0000256" key="2">
    <source>
        <dbReference type="ARBA" id="ARBA00022741"/>
    </source>
</evidence>
<dbReference type="AlphaFoldDB" id="A0A2T3G0D9"/>
<feature type="transmembrane region" description="Helical" evidence="4">
    <location>
        <begin position="449"/>
        <end position="471"/>
    </location>
</feature>
<evidence type="ECO:0000256" key="4">
    <source>
        <dbReference type="SAM" id="Phobius"/>
    </source>
</evidence>
<keyword evidence="3" id="KW-0067">ATP-binding</keyword>